<comment type="caution">
    <text evidence="3">The sequence shown here is derived from an EMBL/GenBank/DDBJ whole genome shotgun (WGS) entry which is preliminary data.</text>
</comment>
<accession>A0A2T6ZH33</accession>
<protein>
    <submittedName>
        <fullName evidence="3">Uncharacterized protein</fullName>
    </submittedName>
</protein>
<sequence>MTSRALGRKVHIYSAKDTTTFLGGLHLTTGLTTANLYSMVEIVFIFDNDYTLSSESGATVKRDDHPLQKGKYFINTAGSLGVNNEPWLFRTISEGDQAPPEEFRDAVRERDFGCVMTGEPALEAAYGSWRGYTATPIFPLSHEQQWVTHGYDSSIAIPGARGSITSVQNGMLLRDDISILFECYDLSINPDDGYKIVSFRGNHARIAGTHLDKTVLGNPERPVDQVLRWHFRQAVLANVRGEGEPCFDPDF</sequence>
<dbReference type="InterPro" id="IPR057203">
    <property type="entry name" value="DUF7881"/>
</dbReference>
<dbReference type="EMBL" id="NESQ01000273">
    <property type="protein sequence ID" value="PUU74797.1"/>
    <property type="molecule type" value="Genomic_DNA"/>
</dbReference>
<dbReference type="Pfam" id="PF25324">
    <property type="entry name" value="DUF7881"/>
    <property type="match status" value="1"/>
</dbReference>
<dbReference type="Proteomes" id="UP000244722">
    <property type="component" value="Unassembled WGS sequence"/>
</dbReference>
<keyword evidence="4" id="KW-1185">Reference proteome</keyword>
<gene>
    <name evidence="3" type="ORF">B9Z19DRAFT_1067933</name>
</gene>
<dbReference type="STRING" id="42251.A0A2T6ZH33"/>
<evidence type="ECO:0000259" key="2">
    <source>
        <dbReference type="Pfam" id="PF25324"/>
    </source>
</evidence>
<feature type="domain" description="HNH nuclease" evidence="1">
    <location>
        <begin position="114"/>
        <end position="189"/>
    </location>
</feature>
<evidence type="ECO:0000259" key="1">
    <source>
        <dbReference type="Pfam" id="PF13391"/>
    </source>
</evidence>
<dbReference type="Pfam" id="PF13391">
    <property type="entry name" value="HNH_2"/>
    <property type="match status" value="1"/>
</dbReference>
<proteinExistence type="predicted"/>
<reference evidence="3 4" key="1">
    <citation type="submission" date="2017-04" db="EMBL/GenBank/DDBJ databases">
        <title>Draft genome sequence of Tuber borchii Vittad., a whitish edible truffle.</title>
        <authorList>
            <consortium name="DOE Joint Genome Institute"/>
            <person name="Murat C."/>
            <person name="Kuo A."/>
            <person name="Barry K.W."/>
            <person name="Clum A."/>
            <person name="Dockter R.B."/>
            <person name="Fauchery L."/>
            <person name="Iotti M."/>
            <person name="Kohler A."/>
            <person name="Labutti K."/>
            <person name="Lindquist E.A."/>
            <person name="Lipzen A."/>
            <person name="Ohm R.A."/>
            <person name="Wang M."/>
            <person name="Grigoriev I.V."/>
            <person name="Zambonelli A."/>
            <person name="Martin F.M."/>
        </authorList>
    </citation>
    <scope>NUCLEOTIDE SEQUENCE [LARGE SCALE GENOMIC DNA]</scope>
    <source>
        <strain evidence="3 4">Tbo3840</strain>
    </source>
</reference>
<dbReference type="InterPro" id="IPR003615">
    <property type="entry name" value="HNH_nuc"/>
</dbReference>
<feature type="domain" description="DUF7881" evidence="2">
    <location>
        <begin position="7"/>
        <end position="80"/>
    </location>
</feature>
<organism evidence="3 4">
    <name type="scientific">Tuber borchii</name>
    <name type="common">White truffle</name>
    <dbReference type="NCBI Taxonomy" id="42251"/>
    <lineage>
        <taxon>Eukaryota</taxon>
        <taxon>Fungi</taxon>
        <taxon>Dikarya</taxon>
        <taxon>Ascomycota</taxon>
        <taxon>Pezizomycotina</taxon>
        <taxon>Pezizomycetes</taxon>
        <taxon>Pezizales</taxon>
        <taxon>Tuberaceae</taxon>
        <taxon>Tuber</taxon>
    </lineage>
</organism>
<evidence type="ECO:0000313" key="3">
    <source>
        <dbReference type="EMBL" id="PUU74797.1"/>
    </source>
</evidence>
<dbReference type="AlphaFoldDB" id="A0A2T6ZH33"/>
<dbReference type="OrthoDB" id="2142759at2759"/>
<evidence type="ECO:0000313" key="4">
    <source>
        <dbReference type="Proteomes" id="UP000244722"/>
    </source>
</evidence>
<name>A0A2T6ZH33_TUBBO</name>